<protein>
    <submittedName>
        <fullName evidence="1">Sca1 complex scaffold protein scaa</fullName>
    </submittedName>
</protein>
<proteinExistence type="predicted"/>
<dbReference type="EMBL" id="JANTQA010000029">
    <property type="protein sequence ID" value="KAJ3441715.1"/>
    <property type="molecule type" value="Genomic_DNA"/>
</dbReference>
<name>A0AAV7ZP15_9EUKA</name>
<dbReference type="PANTHER" id="PTHR37516:SF1">
    <property type="entry name" value="SCA1 COMPLEX SCAFFOLD PROTEIN SCAA"/>
    <property type="match status" value="1"/>
</dbReference>
<dbReference type="GO" id="GO:1904515">
    <property type="term" value="P:positive regulation of TORC2 signaling"/>
    <property type="evidence" value="ECO:0007669"/>
    <property type="project" value="TreeGrafter"/>
</dbReference>
<comment type="caution">
    <text evidence="1">The sequence shown here is derived from an EMBL/GenBank/DDBJ whole genome shotgun (WGS) entry which is preliminary data.</text>
</comment>
<reference evidence="1" key="1">
    <citation type="submission" date="2022-08" db="EMBL/GenBank/DDBJ databases">
        <title>Novel sulphate-reducing endosymbionts in the free-living metamonad Anaeramoeba.</title>
        <authorList>
            <person name="Jerlstrom-Hultqvist J."/>
            <person name="Cepicka I."/>
            <person name="Gallot-Lavallee L."/>
            <person name="Salas-Leiva D."/>
            <person name="Curtis B.A."/>
            <person name="Zahonova K."/>
            <person name="Pipaliya S."/>
            <person name="Dacks J."/>
            <person name="Roger A.J."/>
        </authorList>
    </citation>
    <scope>NUCLEOTIDE SEQUENCE</scope>
    <source>
        <strain evidence="1">Busselton2</strain>
    </source>
</reference>
<dbReference type="Proteomes" id="UP001146793">
    <property type="component" value="Unassembled WGS sequence"/>
</dbReference>
<gene>
    <name evidence="1" type="ORF">M0812_13729</name>
</gene>
<dbReference type="GO" id="GO:0005829">
    <property type="term" value="C:cytosol"/>
    <property type="evidence" value="ECO:0007669"/>
    <property type="project" value="TreeGrafter"/>
</dbReference>
<evidence type="ECO:0000313" key="2">
    <source>
        <dbReference type="Proteomes" id="UP001146793"/>
    </source>
</evidence>
<evidence type="ECO:0000313" key="1">
    <source>
        <dbReference type="EMBL" id="KAJ3441715.1"/>
    </source>
</evidence>
<organism evidence="1 2">
    <name type="scientific">Anaeramoeba flamelloides</name>
    <dbReference type="NCBI Taxonomy" id="1746091"/>
    <lineage>
        <taxon>Eukaryota</taxon>
        <taxon>Metamonada</taxon>
        <taxon>Anaeramoebidae</taxon>
        <taxon>Anaeramoeba</taxon>
    </lineage>
</organism>
<sequence>MSLEKKRKRIFLRERSQWASVKEFKGIRGNYQGTLINVKENILATKRELRSKRVPVFVGAKGEFYDLHYLPIPKEEIEFRETTLLPLSEYQIYQNEENHTKEGKLKLLSENKPKSFDNLIKFPDPEDYNTFEEFERASIEWKYKAQEQLGIIKIPEPISGQLYNLKERKAIVQTNTETIKTEQDYENSENITIDEDETNTETDMGTDEEDNIGIKLEDVQFEIPIEKELGLIQLINNGLPKERKKLSNEFKDYLLAERPWDTHFIPAEPKPEYYLTLQEYERTCRRWAQIVIKNLQKVPMHPRQLQQQALLKPYKKRIRRSFSSVNSENYFRGQFEWINAVYKQMDKYNLATNFNSLNIFSKNLRNEMANKKDNYKSPLKKNTQDKNSFIWDTLSLSTQKKLTNFTKKIYKRTKHNNKTYSNNTGIILGRYLATTGITSENKAKLYLITSPHLLRTDIDTKTAKLRKPQPNTKKKSKNIQYIIPEYNLEFSIPWKELFETEKYDSYEKEINNLNDSFRFKQFYRKYSIEKYNISFHKNNFQQVNKITDKKDFNIDDLIEIINSDIFFDEFKKLFRKNEKKKYSELYLGAINTENFANILEIFDNSPKLMIHAKVSFVVQKIIFSKRGNKILKNYFKYSRLKNLYSIAYGLNFLNAEFIQIFPLITEMKEQIITKFGKESLLIRLRRYFYLRYYLKVIENYILKTISKVKNNKKTTKFHENLKATLDKYNNEFSSKIIRVITKKAAIVVEQLFKGFCCRSLQFSIFCFFLITRLIKMNNENIIKMLIKKNVNFNEWLLKTVVSKFTNTKKSSLLLWFTLIENGFKTYFVNEFTSDSFPLVNILFGEQPTFKRIADEKENKMKAVTFRRSSLQKIKLYLQQNRELFDDFQDDEKSENLKLINKKNIYPTPAFKTVFALEMLLFILKYFEKHSSFERIILNNKFFQNEFYRSLIARLEKNIMSTKAETLSYVNFFFKYVKCITKLNLVATKNHPIDLSLVGQSPRYCNDNQKNSKKSTNHYGTLKLFKFSNSKTLNSTNENTEKLLQQDVCGIVFAKEDIIRVLDLVQNTDPNNKEFKTKLLNGIKHLITHRGVFLMIYKEPIFFERIKNFCLNSDNFKFNKTAWRIFFKLVLNHSECLNHLIETDQLKYFVSPPNSLIPITNQLYYLNKLFQLPDHLEKMMLKKNITNKKVKIMRYNVKDPLKSLTKDRRKIINYFIKKICYSRLHTLFKRFEKEFNSVAFANLASVYYTIMEKNYCSRLFNEFKSVEEYKTGIKFFKENKINVSSTQKSSKKKKKSFFFGEF</sequence>
<accession>A0AAV7ZP15</accession>
<dbReference type="InterPro" id="IPR037474">
    <property type="entry name" value="ScaA"/>
</dbReference>
<dbReference type="PANTHER" id="PTHR37516">
    <property type="entry name" value="SCA1 COMPLEX SCAFFOLD PROTEIN SCAA"/>
    <property type="match status" value="1"/>
</dbReference>
<dbReference type="GO" id="GO:0046579">
    <property type="term" value="P:positive regulation of Ras protein signal transduction"/>
    <property type="evidence" value="ECO:0007669"/>
    <property type="project" value="TreeGrafter"/>
</dbReference>
<dbReference type="GO" id="GO:0005886">
    <property type="term" value="C:plasma membrane"/>
    <property type="evidence" value="ECO:0007669"/>
    <property type="project" value="TreeGrafter"/>
</dbReference>